<reference evidence="3 4" key="1">
    <citation type="submission" date="2019-08" db="EMBL/GenBank/DDBJ databases">
        <authorList>
            <person name="Peeters C."/>
        </authorList>
    </citation>
    <scope>NUCLEOTIDE SEQUENCE [LARGE SCALE GENOMIC DNA]</scope>
    <source>
        <strain evidence="3 4">LMG 20602</strain>
    </source>
</reference>
<keyword evidence="4" id="KW-1185">Reference proteome</keyword>
<gene>
    <name evidence="3" type="ORF">PCA20602_03142</name>
</gene>
<dbReference type="Pfam" id="PF16036">
    <property type="entry name" value="Chalcone_3"/>
    <property type="match status" value="1"/>
</dbReference>
<proteinExistence type="predicted"/>
<accession>A0ABY6W357</accession>
<evidence type="ECO:0000256" key="1">
    <source>
        <dbReference type="SAM" id="MobiDB-lite"/>
    </source>
</evidence>
<protein>
    <recommendedName>
        <fullName evidence="2">Chalcone isomerase domain-containing protein</fullName>
    </recommendedName>
</protein>
<sequence length="324" mass="36039">MFDQSRILARSLRGSIGSVSMGDETVPRRLRSKSYWRRPASWKRHSLPGVAGRGEVGVVGNLKSRPFFLLKVHPVSRFARIWEFAIPDESGESRSSTCRQGMPTCRPGRSTDDVASITRHPRLRPMKPRHISMSGRTWTSASNLAGVARGYRRLMLAVWLSANSLASAHAGCLDDVRNAQRIGAGNFCVLGFCLYRAELWATQAPRPSTLHDAPFALSLTYERSVSAERIVSTGLDEIQRLSAQPIAEVTLARWQQDMRRAFGDVVRGDELCGVYLPGHGARFYTNGKLSADVQDPAFAEAFFDIWLDPRTRAPSLRQQLLGGR</sequence>
<dbReference type="EMBL" id="CABPRV010000007">
    <property type="protein sequence ID" value="VVE20990.1"/>
    <property type="molecule type" value="Genomic_DNA"/>
</dbReference>
<evidence type="ECO:0000259" key="2">
    <source>
        <dbReference type="Pfam" id="PF16036"/>
    </source>
</evidence>
<dbReference type="Proteomes" id="UP000366065">
    <property type="component" value="Unassembled WGS sequence"/>
</dbReference>
<feature type="region of interest" description="Disordered" evidence="1">
    <location>
        <begin position="93"/>
        <end position="113"/>
    </location>
</feature>
<evidence type="ECO:0000313" key="3">
    <source>
        <dbReference type="EMBL" id="VVE20990.1"/>
    </source>
</evidence>
<organism evidence="3 4">
    <name type="scientific">Pandoraea capi</name>
    <dbReference type="NCBI Taxonomy" id="2508286"/>
    <lineage>
        <taxon>Bacteria</taxon>
        <taxon>Pseudomonadati</taxon>
        <taxon>Pseudomonadota</taxon>
        <taxon>Betaproteobacteria</taxon>
        <taxon>Burkholderiales</taxon>
        <taxon>Burkholderiaceae</taxon>
        <taxon>Pandoraea</taxon>
    </lineage>
</organism>
<dbReference type="InterPro" id="IPR016087">
    <property type="entry name" value="Chalcone_isomerase"/>
</dbReference>
<name>A0ABY6W357_9BURK</name>
<evidence type="ECO:0000313" key="4">
    <source>
        <dbReference type="Proteomes" id="UP000366065"/>
    </source>
</evidence>
<feature type="domain" description="Chalcone isomerase" evidence="2">
    <location>
        <begin position="194"/>
        <end position="322"/>
    </location>
</feature>
<comment type="caution">
    <text evidence="3">The sequence shown here is derived from an EMBL/GenBank/DDBJ whole genome shotgun (WGS) entry which is preliminary data.</text>
</comment>